<comment type="function">
    <text evidence="12">Required for formation of the rod structure in the basal body of the flagellar apparatus. Together with FliI and FliH, may constitute the export apparatus of flagellin.</text>
</comment>
<evidence type="ECO:0000256" key="10">
    <source>
        <dbReference type="ARBA" id="ARBA00023136"/>
    </source>
</evidence>
<evidence type="ECO:0000256" key="7">
    <source>
        <dbReference type="ARBA" id="ARBA00022795"/>
    </source>
</evidence>
<comment type="caution">
    <text evidence="13">The sequence shown here is derived from an EMBL/GenBank/DDBJ whole genome shotgun (WGS) entry which is preliminary data.</text>
</comment>
<evidence type="ECO:0000256" key="11">
    <source>
        <dbReference type="ARBA" id="ARBA00023225"/>
    </source>
</evidence>
<dbReference type="Gene3D" id="6.10.250.2080">
    <property type="match status" value="1"/>
</dbReference>
<evidence type="ECO:0000256" key="3">
    <source>
        <dbReference type="ARBA" id="ARBA00021622"/>
    </source>
</evidence>
<dbReference type="RefSeq" id="WP_003517982.1">
    <property type="nucleotide sequence ID" value="NZ_CP013828.1"/>
</dbReference>
<keyword evidence="7 12" id="KW-1005">Bacterial flagellum biogenesis</keyword>
<comment type="similarity">
    <text evidence="2 12">Belongs to the type III secretion exporter family.</text>
</comment>
<evidence type="ECO:0000256" key="5">
    <source>
        <dbReference type="ARBA" id="ARBA00022475"/>
    </source>
</evidence>
<protein>
    <recommendedName>
        <fullName evidence="3 12">Flagellar biosynthetic protein FlhB</fullName>
    </recommendedName>
</protein>
<evidence type="ECO:0000313" key="13">
    <source>
        <dbReference type="EMBL" id="PFH03018.1"/>
    </source>
</evidence>
<dbReference type="Gene3D" id="3.40.1690.10">
    <property type="entry name" value="secretion proteins EscU"/>
    <property type="match status" value="1"/>
</dbReference>
<name>A0AB36TGS5_ACETH</name>
<evidence type="ECO:0000256" key="2">
    <source>
        <dbReference type="ARBA" id="ARBA00010690"/>
    </source>
</evidence>
<proteinExistence type="inferred from homology"/>
<dbReference type="GO" id="GO:0044780">
    <property type="term" value="P:bacterial-type flagellum assembly"/>
    <property type="evidence" value="ECO:0007669"/>
    <property type="project" value="InterPro"/>
</dbReference>
<dbReference type="AlphaFoldDB" id="A0AB36TGS5"/>
<dbReference type="PRINTS" id="PR00950">
    <property type="entry name" value="TYPE3IMSPROT"/>
</dbReference>
<feature type="transmembrane region" description="Helical" evidence="12">
    <location>
        <begin position="174"/>
        <end position="200"/>
    </location>
</feature>
<keyword evidence="6 12" id="KW-0812">Transmembrane</keyword>
<feature type="transmembrane region" description="Helical" evidence="12">
    <location>
        <begin position="220"/>
        <end position="247"/>
    </location>
</feature>
<dbReference type="GeneID" id="35805077"/>
<evidence type="ECO:0000256" key="1">
    <source>
        <dbReference type="ARBA" id="ARBA00004651"/>
    </source>
</evidence>
<organism evidence="13 14">
    <name type="scientific">Acetivibrio thermocellus AD2</name>
    <dbReference type="NCBI Taxonomy" id="1138384"/>
    <lineage>
        <taxon>Bacteria</taxon>
        <taxon>Bacillati</taxon>
        <taxon>Bacillota</taxon>
        <taxon>Clostridia</taxon>
        <taxon>Eubacteriales</taxon>
        <taxon>Oscillospiraceae</taxon>
        <taxon>Acetivibrio</taxon>
    </lineage>
</organism>
<reference evidence="13 14" key="1">
    <citation type="submission" date="2017-09" db="EMBL/GenBank/DDBJ databases">
        <title>Evaluation of Pacific Biosciences Sequencing Technology to Finishing C. thermocellum Genome Sequences.</title>
        <authorList>
            <person name="Brown S."/>
        </authorList>
    </citation>
    <scope>NUCLEOTIDE SEQUENCE [LARGE SCALE GENOMIC DNA]</scope>
    <source>
        <strain evidence="13 14">AD2</strain>
    </source>
</reference>
<evidence type="ECO:0000256" key="9">
    <source>
        <dbReference type="ARBA" id="ARBA00022989"/>
    </source>
</evidence>
<dbReference type="NCBIfam" id="TIGR00328">
    <property type="entry name" value="flhB"/>
    <property type="match status" value="1"/>
</dbReference>
<dbReference type="SUPFAM" id="SSF160544">
    <property type="entry name" value="EscU C-terminal domain-like"/>
    <property type="match status" value="1"/>
</dbReference>
<keyword evidence="13" id="KW-0969">Cilium</keyword>
<keyword evidence="10 12" id="KW-0472">Membrane</keyword>
<dbReference type="PANTHER" id="PTHR30531">
    <property type="entry name" value="FLAGELLAR BIOSYNTHETIC PROTEIN FLHB"/>
    <property type="match status" value="1"/>
</dbReference>
<sequence>MKLKYFLKEVLSKFGKNKEFKIHQTSTGRIKANLQLFADNGEKTEKATPRKRSKAREEGQVLQSRELNSAIVLLSAFVTLRIFGQYMYEEILKCLKVAITVYPLNDGLFTIDGLFELYGETVITFLKIATPVLMVVLIAGIGSAYAQVGFLFTTKTLGIKLSRINPLKGFKRIFSLKSLVELLKSIIKIALVGYIGYGYIKGEMTNVLGMMDVDVVSSASFLGSTILNAAIRMCIAFVVIGVADYGYQWWEYEKSLRMSKQEIKEENKEVEGNPEIKSRIRQKQRQMSMRRMLQDIPKADVVITNPTHYAVAIKYDPKEADAPVVVAKGQDYMALRIKEIAKEHKVEIVENKPLAQTLYKTVEIGGKIPPELYQAVAEVLAFVYSLKEKMKK</sequence>
<comment type="caution">
    <text evidence="12">Lacks conserved residue(s) required for the propagation of feature annotation.</text>
</comment>
<dbReference type="PANTHER" id="PTHR30531:SF12">
    <property type="entry name" value="FLAGELLAR BIOSYNTHETIC PROTEIN FLHB"/>
    <property type="match status" value="1"/>
</dbReference>
<dbReference type="Proteomes" id="UP000223596">
    <property type="component" value="Unassembled WGS sequence"/>
</dbReference>
<keyword evidence="9 12" id="KW-1133">Transmembrane helix</keyword>
<dbReference type="InterPro" id="IPR029025">
    <property type="entry name" value="T3SS_substrate_exporter_C"/>
</dbReference>
<dbReference type="InterPro" id="IPR006135">
    <property type="entry name" value="T3SS_substrate_exporter"/>
</dbReference>
<keyword evidence="4 12" id="KW-0813">Transport</keyword>
<evidence type="ECO:0000256" key="8">
    <source>
        <dbReference type="ARBA" id="ARBA00022927"/>
    </source>
</evidence>
<dbReference type="GO" id="GO:0009306">
    <property type="term" value="P:protein secretion"/>
    <property type="evidence" value="ECO:0007669"/>
    <property type="project" value="InterPro"/>
</dbReference>
<dbReference type="InterPro" id="IPR006136">
    <property type="entry name" value="FlhB"/>
</dbReference>
<evidence type="ECO:0000256" key="4">
    <source>
        <dbReference type="ARBA" id="ARBA00022448"/>
    </source>
</evidence>
<keyword evidence="13" id="KW-0282">Flagellum</keyword>
<keyword evidence="8 12" id="KW-0653">Protein transport</keyword>
<dbReference type="FunFam" id="3.40.1690.10:FF:000001">
    <property type="entry name" value="Flagellar biosynthetic protein FlhB"/>
    <property type="match status" value="1"/>
</dbReference>
<evidence type="ECO:0000313" key="14">
    <source>
        <dbReference type="Proteomes" id="UP000223596"/>
    </source>
</evidence>
<gene>
    <name evidence="12" type="primary">flhB</name>
    <name evidence="13" type="ORF">M972_111814</name>
</gene>
<keyword evidence="5 12" id="KW-1003">Cell membrane</keyword>
<dbReference type="GO" id="GO:0005886">
    <property type="term" value="C:plasma membrane"/>
    <property type="evidence" value="ECO:0007669"/>
    <property type="project" value="UniProtKB-SubCell"/>
</dbReference>
<evidence type="ECO:0000256" key="12">
    <source>
        <dbReference type="RuleBase" id="RU364091"/>
    </source>
</evidence>
<accession>A0AB36TGS5</accession>
<keyword evidence="13" id="KW-0966">Cell projection</keyword>
<dbReference type="EMBL" id="PDBW01000001">
    <property type="protein sequence ID" value="PFH03018.1"/>
    <property type="molecule type" value="Genomic_DNA"/>
</dbReference>
<dbReference type="Pfam" id="PF01312">
    <property type="entry name" value="Bac_export_2"/>
    <property type="match status" value="1"/>
</dbReference>
<keyword evidence="11 12" id="KW-1006">Bacterial flagellum protein export</keyword>
<evidence type="ECO:0000256" key="6">
    <source>
        <dbReference type="ARBA" id="ARBA00022692"/>
    </source>
</evidence>
<comment type="subcellular location">
    <subcellularLocation>
        <location evidence="1">Cell membrane</location>
        <topology evidence="1">Multi-pass membrane protein</topology>
    </subcellularLocation>
</comment>
<feature type="transmembrane region" description="Helical" evidence="12">
    <location>
        <begin position="128"/>
        <end position="153"/>
    </location>
</feature>